<dbReference type="SUPFAM" id="SSF52540">
    <property type="entry name" value="P-loop containing nucleoside triphosphate hydrolases"/>
    <property type="match status" value="1"/>
</dbReference>
<gene>
    <name evidence="2" type="ORF">KD144_08060</name>
</gene>
<dbReference type="InterPro" id="IPR027417">
    <property type="entry name" value="P-loop_NTPase"/>
</dbReference>
<dbReference type="PANTHER" id="PTHR22674">
    <property type="entry name" value="NTPASE, KAP FAMILY P-LOOP DOMAIN-CONTAINING 1"/>
    <property type="match status" value="1"/>
</dbReference>
<dbReference type="InterPro" id="IPR011646">
    <property type="entry name" value="KAP_P-loop"/>
</dbReference>
<dbReference type="PANTHER" id="PTHR22674:SF6">
    <property type="entry name" value="NTPASE KAP FAMILY P-LOOP DOMAIN-CONTAINING PROTEIN 1"/>
    <property type="match status" value="1"/>
</dbReference>
<dbReference type="Pfam" id="PF07693">
    <property type="entry name" value="KAP_NTPase"/>
    <property type="match status" value="1"/>
</dbReference>
<protein>
    <submittedName>
        <fullName evidence="2">NTPase</fullName>
    </submittedName>
</protein>
<evidence type="ECO:0000259" key="1">
    <source>
        <dbReference type="Pfam" id="PF07693"/>
    </source>
</evidence>
<sequence>MWKDSETELDFLDFDYLIGLLDELIEDDTLLPSSIGVYGDWGSGKSSLIRMSMKKAEQREGTVCLNFNGWLFEGYEDAKTALVGSILDAIQLNQTLSEKAKKTISVLYKSIDKFKLVKNGIRYGADILLSGGVGTLLELSTKELINQVKGNLSKNKLPDLEEDKIIDAIKSELGFKELREDIKEFQVNFAKLLEESNIKRLVIFIDELDRCSPDTILETLEAIRLFLFTGNSIFIIGADERHISYAVQRKFDEIEGQQINIGKEYLEKIIQYPIRIPRLSSTEMKFYITCLLFEKRLTSLEFEKVLNLFNEAKSENFFKFAISYELIKEQYNDIAEKVKEDIVVAEQLSDVLAQGLNGNPRHCKRFLNSLVMREKMSSYKKIELDRKILAKLMMLEYFKPTLFKQIAEFQGNSQELNKQLNELENGNLSEANVLKIWNDDKWVEDWCNIDPKFDEVDLTPYFYFSRDSLNNKSFNSLKKLSHNANKIFEQLISGSKSARMTAIKEAINISDYEAVEILQMLFTKLIGKSNIGIDIFISYLDWGKTKESLFAQVLNDLNSLPASNLKLPMVPLISDYIKHTKQFTVFQETMENWKKENPKFVTALEKSFTKGEK</sequence>
<reference evidence="2" key="1">
    <citation type="submission" date="2021-04" db="EMBL/GenBank/DDBJ databases">
        <title>Genomic analysis of electroactive and textile dye degrading Bacillus circulans strain: DC10 isolated from constructed wetland-microbial fuel cells treating textile dye wastewaters.</title>
        <authorList>
            <person name="Patel D.U."/>
            <person name="Desai C.R."/>
        </authorList>
    </citation>
    <scope>NUCLEOTIDE SEQUENCE</scope>
    <source>
        <strain evidence="2">DC10</strain>
    </source>
</reference>
<name>A0A941JL59_NIACI</name>
<evidence type="ECO:0000313" key="2">
    <source>
        <dbReference type="EMBL" id="MBR8669493.1"/>
    </source>
</evidence>
<organism evidence="2">
    <name type="scientific">Niallia circulans</name>
    <name type="common">Bacillus circulans</name>
    <dbReference type="NCBI Taxonomy" id="1397"/>
    <lineage>
        <taxon>Bacteria</taxon>
        <taxon>Bacillati</taxon>
        <taxon>Bacillota</taxon>
        <taxon>Bacilli</taxon>
        <taxon>Bacillales</taxon>
        <taxon>Bacillaceae</taxon>
        <taxon>Niallia</taxon>
    </lineage>
</organism>
<accession>A0A941JL59</accession>
<proteinExistence type="predicted"/>
<feature type="domain" description="KAP NTPase" evidence="1">
    <location>
        <begin position="31"/>
        <end position="374"/>
    </location>
</feature>
<dbReference type="InterPro" id="IPR052754">
    <property type="entry name" value="NTPase_KAP_P-loop"/>
</dbReference>
<dbReference type="AlphaFoldDB" id="A0A941JL59"/>
<dbReference type="EMBL" id="JAGTPX010000006">
    <property type="protein sequence ID" value="MBR8669493.1"/>
    <property type="molecule type" value="Genomic_DNA"/>
</dbReference>
<dbReference type="RefSeq" id="WP_212118327.1">
    <property type="nucleotide sequence ID" value="NZ_JAGTPX020000007.1"/>
</dbReference>
<comment type="caution">
    <text evidence="2">The sequence shown here is derived from an EMBL/GenBank/DDBJ whole genome shotgun (WGS) entry which is preliminary data.</text>
</comment>
<dbReference type="Gene3D" id="3.40.50.300">
    <property type="entry name" value="P-loop containing nucleotide triphosphate hydrolases"/>
    <property type="match status" value="1"/>
</dbReference>